<comment type="subcellular location">
    <subcellularLocation>
        <location evidence="1">Cell envelope</location>
    </subcellularLocation>
</comment>
<dbReference type="Gene3D" id="3.40.190.170">
    <property type="entry name" value="Bacterial extracellular solute-binding protein, family 7"/>
    <property type="match status" value="1"/>
</dbReference>
<name>A0A939GU32_9BURK</name>
<organism evidence="6 7">
    <name type="scientific">Comamonas denitrificans</name>
    <dbReference type="NCBI Taxonomy" id="117506"/>
    <lineage>
        <taxon>Bacteria</taxon>
        <taxon>Pseudomonadati</taxon>
        <taxon>Pseudomonadota</taxon>
        <taxon>Betaproteobacteria</taxon>
        <taxon>Burkholderiales</taxon>
        <taxon>Comamonadaceae</taxon>
        <taxon>Comamonas</taxon>
    </lineage>
</organism>
<evidence type="ECO:0000313" key="6">
    <source>
        <dbReference type="EMBL" id="MBO1249005.1"/>
    </source>
</evidence>
<evidence type="ECO:0000256" key="5">
    <source>
        <dbReference type="SAM" id="SignalP"/>
    </source>
</evidence>
<dbReference type="PROSITE" id="PS51318">
    <property type="entry name" value="TAT"/>
    <property type="match status" value="1"/>
</dbReference>
<evidence type="ECO:0000256" key="2">
    <source>
        <dbReference type="ARBA" id="ARBA00009023"/>
    </source>
</evidence>
<evidence type="ECO:0000256" key="3">
    <source>
        <dbReference type="ARBA" id="ARBA00022448"/>
    </source>
</evidence>
<dbReference type="InterPro" id="IPR004682">
    <property type="entry name" value="TRAP_DctP"/>
</dbReference>
<feature type="signal peptide" evidence="5">
    <location>
        <begin position="1"/>
        <end position="29"/>
    </location>
</feature>
<dbReference type="NCBIfam" id="TIGR00787">
    <property type="entry name" value="dctP"/>
    <property type="match status" value="1"/>
</dbReference>
<keyword evidence="3" id="KW-0813">Transport</keyword>
<dbReference type="InterPro" id="IPR018389">
    <property type="entry name" value="DctP_fam"/>
</dbReference>
<evidence type="ECO:0000313" key="7">
    <source>
        <dbReference type="Proteomes" id="UP000664731"/>
    </source>
</evidence>
<gene>
    <name evidence="6" type="ORF">J1777_04005</name>
</gene>
<dbReference type="AlphaFoldDB" id="A0A939GU32"/>
<dbReference type="InterPro" id="IPR006311">
    <property type="entry name" value="TAT_signal"/>
</dbReference>
<reference evidence="6" key="1">
    <citation type="submission" date="2021-03" db="EMBL/GenBank/DDBJ databases">
        <title>Comamonas denitrificans.</title>
        <authorList>
            <person name="Finster K."/>
        </authorList>
    </citation>
    <scope>NUCLEOTIDE SEQUENCE</scope>
    <source>
        <strain evidence="6">MM2021_4</strain>
    </source>
</reference>
<feature type="chain" id="PRO_5037344686" evidence="5">
    <location>
        <begin position="30"/>
        <end position="350"/>
    </location>
</feature>
<sequence length="350" mass="38027">MKLQKPSLRTLLTATAAAATLLAVGLPTAAQTQAKYKDEYRMSLVLGIAFPWGQGGQLWADKVRERTNGRINIKLYPGTSLVQGDQTREFSAIRQGVIDMAVGSTINWSPQVKALNLFSLPFLFPDFAAVDAVTQGAPGQEIFKILDKAGVQPLAWGENGYREISNSKHAITQPADLKGLKLRVVGSPLFLDTFTALGANPTQMSWADAQPAMASKAVDGQENPLSVFQAAKLQSVGQKHVTLWGYMNDPLIFVVNKDVWASWTPEDREIVRQAAIDAGREEIAIARKGLVEAGKPLVKELEALGVTVTDLNAEQRKAFADATKAVYTKWKPQIGTNLVDMAEKAIAARK</sequence>
<dbReference type="GO" id="GO:0055085">
    <property type="term" value="P:transmembrane transport"/>
    <property type="evidence" value="ECO:0007669"/>
    <property type="project" value="InterPro"/>
</dbReference>
<keyword evidence="4 5" id="KW-0732">Signal</keyword>
<dbReference type="InterPro" id="IPR038404">
    <property type="entry name" value="TRAP_DctP_sf"/>
</dbReference>
<evidence type="ECO:0000256" key="4">
    <source>
        <dbReference type="ARBA" id="ARBA00022729"/>
    </source>
</evidence>
<comment type="similarity">
    <text evidence="2">Belongs to the bacterial solute-binding protein 7 family.</text>
</comment>
<dbReference type="GO" id="GO:0030288">
    <property type="term" value="C:outer membrane-bounded periplasmic space"/>
    <property type="evidence" value="ECO:0007669"/>
    <property type="project" value="InterPro"/>
</dbReference>
<evidence type="ECO:0000256" key="1">
    <source>
        <dbReference type="ARBA" id="ARBA00004196"/>
    </source>
</evidence>
<protein>
    <submittedName>
        <fullName evidence="6">DctP family TRAP transporter solute-binding subunit</fullName>
    </submittedName>
</protein>
<dbReference type="Proteomes" id="UP000664731">
    <property type="component" value="Unassembled WGS sequence"/>
</dbReference>
<proteinExistence type="inferred from homology"/>
<dbReference type="Pfam" id="PF03480">
    <property type="entry name" value="DctP"/>
    <property type="match status" value="1"/>
</dbReference>
<accession>A0A939GU32</accession>
<dbReference type="PIRSF" id="PIRSF006470">
    <property type="entry name" value="DctB"/>
    <property type="match status" value="1"/>
</dbReference>
<dbReference type="RefSeq" id="WP_207574552.1">
    <property type="nucleotide sequence ID" value="NZ_JAFNME010000006.1"/>
</dbReference>
<dbReference type="PANTHER" id="PTHR33376:SF4">
    <property type="entry name" value="SIALIC ACID-BINDING PERIPLASMIC PROTEIN SIAP"/>
    <property type="match status" value="1"/>
</dbReference>
<keyword evidence="7" id="KW-1185">Reference proteome</keyword>
<comment type="caution">
    <text evidence="6">The sequence shown here is derived from an EMBL/GenBank/DDBJ whole genome shotgun (WGS) entry which is preliminary data.</text>
</comment>
<dbReference type="EMBL" id="JAFNME010000006">
    <property type="protein sequence ID" value="MBO1249005.1"/>
    <property type="molecule type" value="Genomic_DNA"/>
</dbReference>
<dbReference type="PANTHER" id="PTHR33376">
    <property type="match status" value="1"/>
</dbReference>
<dbReference type="CDD" id="cd13678">
    <property type="entry name" value="PBP2_TRAP_DctP10"/>
    <property type="match status" value="1"/>
</dbReference>
<dbReference type="SUPFAM" id="SSF53850">
    <property type="entry name" value="Periplasmic binding protein-like II"/>
    <property type="match status" value="1"/>
</dbReference>
<dbReference type="NCBIfam" id="NF037995">
    <property type="entry name" value="TRAP_S1"/>
    <property type="match status" value="1"/>
</dbReference>